<dbReference type="Proteomes" id="UP001286456">
    <property type="component" value="Unassembled WGS sequence"/>
</dbReference>
<accession>A0AAE0M303</accession>
<name>A0AAE0M303_9PEZI</name>
<gene>
    <name evidence="2" type="ORF">B0T19DRAFT_288971</name>
</gene>
<organism evidence="2 3">
    <name type="scientific">Cercophora scortea</name>
    <dbReference type="NCBI Taxonomy" id="314031"/>
    <lineage>
        <taxon>Eukaryota</taxon>
        <taxon>Fungi</taxon>
        <taxon>Dikarya</taxon>
        <taxon>Ascomycota</taxon>
        <taxon>Pezizomycotina</taxon>
        <taxon>Sordariomycetes</taxon>
        <taxon>Sordariomycetidae</taxon>
        <taxon>Sordariales</taxon>
        <taxon>Lasiosphaeriaceae</taxon>
        <taxon>Cercophora</taxon>
    </lineage>
</organism>
<evidence type="ECO:0000313" key="3">
    <source>
        <dbReference type="Proteomes" id="UP001286456"/>
    </source>
</evidence>
<dbReference type="AlphaFoldDB" id="A0AAE0M303"/>
<protein>
    <submittedName>
        <fullName evidence="2">Uncharacterized protein</fullName>
    </submittedName>
</protein>
<reference evidence="2" key="1">
    <citation type="journal article" date="2023" name="Mol. Phylogenet. Evol.">
        <title>Genome-scale phylogeny and comparative genomics of the fungal order Sordariales.</title>
        <authorList>
            <person name="Hensen N."/>
            <person name="Bonometti L."/>
            <person name="Westerberg I."/>
            <person name="Brannstrom I.O."/>
            <person name="Guillou S."/>
            <person name="Cros-Aarteil S."/>
            <person name="Calhoun S."/>
            <person name="Haridas S."/>
            <person name="Kuo A."/>
            <person name="Mondo S."/>
            <person name="Pangilinan J."/>
            <person name="Riley R."/>
            <person name="LaButti K."/>
            <person name="Andreopoulos B."/>
            <person name="Lipzen A."/>
            <person name="Chen C."/>
            <person name="Yan M."/>
            <person name="Daum C."/>
            <person name="Ng V."/>
            <person name="Clum A."/>
            <person name="Steindorff A."/>
            <person name="Ohm R.A."/>
            <person name="Martin F."/>
            <person name="Silar P."/>
            <person name="Natvig D.O."/>
            <person name="Lalanne C."/>
            <person name="Gautier V."/>
            <person name="Ament-Velasquez S.L."/>
            <person name="Kruys A."/>
            <person name="Hutchinson M.I."/>
            <person name="Powell A.J."/>
            <person name="Barry K."/>
            <person name="Miller A.N."/>
            <person name="Grigoriev I.V."/>
            <person name="Debuchy R."/>
            <person name="Gladieux P."/>
            <person name="Hiltunen Thoren M."/>
            <person name="Johannesson H."/>
        </authorList>
    </citation>
    <scope>NUCLEOTIDE SEQUENCE</scope>
    <source>
        <strain evidence="2">SMH4131-1</strain>
    </source>
</reference>
<keyword evidence="1" id="KW-0472">Membrane</keyword>
<sequence>MKQDVVRHNHNMDAIAAFNCSGFLLFILIRLPSSFQLQFFCHFLNAFSPPLPKSQVRTKTLISQASTIPIPEDSDKSTHAYAFDRRVPKYTFIDWSHSLIKVRMYRRPSPPKTMPPFPSLYSSNQATQDVRRRPRLMQTTSSNSWNAPRCAISVAINTMQVR</sequence>
<comment type="caution">
    <text evidence="2">The sequence shown here is derived from an EMBL/GenBank/DDBJ whole genome shotgun (WGS) entry which is preliminary data.</text>
</comment>
<keyword evidence="3" id="KW-1185">Reference proteome</keyword>
<dbReference type="EMBL" id="JAUEPO010000007">
    <property type="protein sequence ID" value="KAK3317282.1"/>
    <property type="molecule type" value="Genomic_DNA"/>
</dbReference>
<proteinExistence type="predicted"/>
<feature type="transmembrane region" description="Helical" evidence="1">
    <location>
        <begin position="12"/>
        <end position="31"/>
    </location>
</feature>
<keyword evidence="1" id="KW-0812">Transmembrane</keyword>
<evidence type="ECO:0000256" key="1">
    <source>
        <dbReference type="SAM" id="Phobius"/>
    </source>
</evidence>
<evidence type="ECO:0000313" key="2">
    <source>
        <dbReference type="EMBL" id="KAK3317282.1"/>
    </source>
</evidence>
<keyword evidence="1" id="KW-1133">Transmembrane helix</keyword>
<reference evidence="2" key="2">
    <citation type="submission" date="2023-06" db="EMBL/GenBank/DDBJ databases">
        <authorList>
            <consortium name="Lawrence Berkeley National Laboratory"/>
            <person name="Haridas S."/>
            <person name="Hensen N."/>
            <person name="Bonometti L."/>
            <person name="Westerberg I."/>
            <person name="Brannstrom I.O."/>
            <person name="Guillou S."/>
            <person name="Cros-Aarteil S."/>
            <person name="Calhoun S."/>
            <person name="Kuo A."/>
            <person name="Mondo S."/>
            <person name="Pangilinan J."/>
            <person name="Riley R."/>
            <person name="Labutti K."/>
            <person name="Andreopoulos B."/>
            <person name="Lipzen A."/>
            <person name="Chen C."/>
            <person name="Yanf M."/>
            <person name="Daum C."/>
            <person name="Ng V."/>
            <person name="Clum A."/>
            <person name="Steindorff A."/>
            <person name="Ohm R."/>
            <person name="Martin F."/>
            <person name="Silar P."/>
            <person name="Natvig D."/>
            <person name="Lalanne C."/>
            <person name="Gautier V."/>
            <person name="Ament-Velasquez S.L."/>
            <person name="Kruys A."/>
            <person name="Hutchinson M.I."/>
            <person name="Powell A.J."/>
            <person name="Barry K."/>
            <person name="Miller A.N."/>
            <person name="Grigoriev I.V."/>
            <person name="Debuchy R."/>
            <person name="Gladieux P."/>
            <person name="Thoren M.H."/>
            <person name="Johannesson H."/>
        </authorList>
    </citation>
    <scope>NUCLEOTIDE SEQUENCE</scope>
    <source>
        <strain evidence="2">SMH4131-1</strain>
    </source>
</reference>